<evidence type="ECO:0000313" key="1">
    <source>
        <dbReference type="EMBL" id="GIX90154.1"/>
    </source>
</evidence>
<proteinExistence type="predicted"/>
<sequence length="91" mass="10314">MIDSIRGKLLSCIFARNYGKGGGWEDGEKHPGLIRLIGKRLYCESGKVKIRTALPPTPSTLLRHLRCPPCQFVTRLTERDWGRMKTSSPLF</sequence>
<dbReference type="AlphaFoldDB" id="A0AAV4P0J6"/>
<organism evidence="1 2">
    <name type="scientific">Caerostris extrusa</name>
    <name type="common">Bark spider</name>
    <name type="synonym">Caerostris bankana</name>
    <dbReference type="NCBI Taxonomy" id="172846"/>
    <lineage>
        <taxon>Eukaryota</taxon>
        <taxon>Metazoa</taxon>
        <taxon>Ecdysozoa</taxon>
        <taxon>Arthropoda</taxon>
        <taxon>Chelicerata</taxon>
        <taxon>Arachnida</taxon>
        <taxon>Araneae</taxon>
        <taxon>Araneomorphae</taxon>
        <taxon>Entelegynae</taxon>
        <taxon>Araneoidea</taxon>
        <taxon>Araneidae</taxon>
        <taxon>Caerostris</taxon>
    </lineage>
</organism>
<keyword evidence="2" id="KW-1185">Reference proteome</keyword>
<protein>
    <submittedName>
        <fullName evidence="1">Uncharacterized protein</fullName>
    </submittedName>
</protein>
<reference evidence="1 2" key="1">
    <citation type="submission" date="2021-06" db="EMBL/GenBank/DDBJ databases">
        <title>Caerostris extrusa draft genome.</title>
        <authorList>
            <person name="Kono N."/>
            <person name="Arakawa K."/>
        </authorList>
    </citation>
    <scope>NUCLEOTIDE SEQUENCE [LARGE SCALE GENOMIC DNA]</scope>
</reference>
<comment type="caution">
    <text evidence="1">The sequence shown here is derived from an EMBL/GenBank/DDBJ whole genome shotgun (WGS) entry which is preliminary data.</text>
</comment>
<accession>A0AAV4P0J6</accession>
<dbReference type="EMBL" id="BPLR01003914">
    <property type="protein sequence ID" value="GIX90154.1"/>
    <property type="molecule type" value="Genomic_DNA"/>
</dbReference>
<gene>
    <name evidence="1" type="ORF">CEXT_35721</name>
</gene>
<dbReference type="Proteomes" id="UP001054945">
    <property type="component" value="Unassembled WGS sequence"/>
</dbReference>
<name>A0AAV4P0J6_CAEEX</name>
<evidence type="ECO:0000313" key="2">
    <source>
        <dbReference type="Proteomes" id="UP001054945"/>
    </source>
</evidence>